<dbReference type="PROSITE" id="PS51387">
    <property type="entry name" value="FAD_PCMH"/>
    <property type="match status" value="1"/>
</dbReference>
<evidence type="ECO:0000259" key="1">
    <source>
        <dbReference type="PROSITE" id="PS51387"/>
    </source>
</evidence>
<sequence>MGNCLSEKSNEAFSKENNLLESDGNFIEMYPQRAYSNWSHQIKSMPYITFVPYTKTGICNIVKWARKSHLQVRACGYRHTFSELHPDSVNHIVISMLPLKNVETLPSEEIEIDPRNELMGIEILRETHSGKKALVKIGASVTNSQFRIWAVANTRAGKKSFTVPINTIMIENTFAGTISLCCHGSGRNHQTLSDLVREIEFVNVNGEIQTVNDPEEIKAAAGCFGLLGIVTSLTLELDEMTYANFAPHAESLGMAIPPFPDPKLLHLPEKLYDEIFGEISEEQLATATKEFYHKCDDHYYAEWFWFVFTDKCFVNVWNNDGSREKITYEYPSILETKLEEITSFVSQEISPIMGILPHNIETILTGNFGFDSIVQGTAQASTPLINALHFRRGIQNARVKNTEVIIPIPEKNGKPDWSICQRAWWDAIVAIYEYKNKYNRYPVNIALEMRLLGDSNMFLAPERANAFGSISIEVVTFAYTEETEWREFTQYLTDKWSSYKDHNGKPINVRPHWAKQWDHLNINNMSMSDYYRDQYKKDLDEFKNQMEKIAASSNYKFSDLQLFSNSTLDKLIFAA</sequence>
<dbReference type="InterPro" id="IPR006094">
    <property type="entry name" value="Oxid_FAD_bind_N"/>
</dbReference>
<dbReference type="InterPro" id="IPR010031">
    <property type="entry name" value="FAD_lactone_oxidase-like"/>
</dbReference>
<dbReference type="Pfam" id="PF01565">
    <property type="entry name" value="FAD_binding_4"/>
    <property type="match status" value="1"/>
</dbReference>
<dbReference type="GO" id="GO:0003885">
    <property type="term" value="F:D-arabinono-1,4-lactone oxidase activity"/>
    <property type="evidence" value="ECO:0007669"/>
    <property type="project" value="TreeGrafter"/>
</dbReference>
<dbReference type="InterPro" id="IPR036318">
    <property type="entry name" value="FAD-bd_PCMH-like_sf"/>
</dbReference>
<evidence type="ECO:0000313" key="2">
    <source>
        <dbReference type="EMBL" id="AYV83313.1"/>
    </source>
</evidence>
<reference evidence="2" key="1">
    <citation type="submission" date="2018-10" db="EMBL/GenBank/DDBJ databases">
        <title>Hidden diversity of soil giant viruses.</title>
        <authorList>
            <person name="Schulz F."/>
            <person name="Alteio L."/>
            <person name="Goudeau D."/>
            <person name="Ryan E.M."/>
            <person name="Malmstrom R.R."/>
            <person name="Blanchard J."/>
            <person name="Woyke T."/>
        </authorList>
    </citation>
    <scope>NUCLEOTIDE SEQUENCE</scope>
    <source>
        <strain evidence="2">HYV1</strain>
    </source>
</reference>
<dbReference type="EMBL" id="MK072387">
    <property type="protein sequence ID" value="AYV83313.1"/>
    <property type="molecule type" value="Genomic_DNA"/>
</dbReference>
<accession>A0A3G5ABR0</accession>
<dbReference type="Gene3D" id="3.30.43.10">
    <property type="entry name" value="Uridine Diphospho-n-acetylenolpyruvylglucosamine Reductase, domain 2"/>
    <property type="match status" value="1"/>
</dbReference>
<protein>
    <recommendedName>
        <fullName evidence="1">FAD-binding PCMH-type domain-containing protein</fullName>
    </recommendedName>
</protein>
<feature type="domain" description="FAD-binding PCMH-type" evidence="1">
    <location>
        <begin position="42"/>
        <end position="240"/>
    </location>
</feature>
<dbReference type="InterPro" id="IPR016166">
    <property type="entry name" value="FAD-bd_PCMH"/>
</dbReference>
<dbReference type="Gene3D" id="3.30.465.10">
    <property type="match status" value="1"/>
</dbReference>
<dbReference type="PANTHER" id="PTHR43762:SF1">
    <property type="entry name" value="D-ARABINONO-1,4-LACTONE OXIDASE"/>
    <property type="match status" value="1"/>
</dbReference>
<organism evidence="2">
    <name type="scientific">Hyperionvirus sp</name>
    <dbReference type="NCBI Taxonomy" id="2487770"/>
    <lineage>
        <taxon>Viruses</taxon>
        <taxon>Varidnaviria</taxon>
        <taxon>Bamfordvirae</taxon>
        <taxon>Nucleocytoviricota</taxon>
        <taxon>Megaviricetes</taxon>
        <taxon>Imitervirales</taxon>
        <taxon>Mimiviridae</taxon>
        <taxon>Klosneuvirinae</taxon>
    </lineage>
</organism>
<dbReference type="GO" id="GO:0071949">
    <property type="term" value="F:FAD binding"/>
    <property type="evidence" value="ECO:0007669"/>
    <property type="project" value="InterPro"/>
</dbReference>
<dbReference type="SUPFAM" id="SSF56176">
    <property type="entry name" value="FAD-binding/transporter-associated domain-like"/>
    <property type="match status" value="1"/>
</dbReference>
<name>A0A3G5ABR0_9VIRU</name>
<dbReference type="PANTHER" id="PTHR43762">
    <property type="entry name" value="L-GULONOLACTONE OXIDASE"/>
    <property type="match status" value="1"/>
</dbReference>
<gene>
    <name evidence="2" type="ORF">Hyperionvirus5_119</name>
</gene>
<dbReference type="InterPro" id="IPR016169">
    <property type="entry name" value="FAD-bd_PCMH_sub2"/>
</dbReference>
<dbReference type="InterPro" id="IPR016167">
    <property type="entry name" value="FAD-bd_PCMH_sub1"/>
</dbReference>
<proteinExistence type="predicted"/>